<feature type="transmembrane region" description="Helical" evidence="21">
    <location>
        <begin position="1171"/>
        <end position="1194"/>
    </location>
</feature>
<evidence type="ECO:0000256" key="2">
    <source>
        <dbReference type="ARBA" id="ARBA00004141"/>
    </source>
</evidence>
<evidence type="ECO:0000256" key="7">
    <source>
        <dbReference type="ARBA" id="ARBA00022705"/>
    </source>
</evidence>
<feature type="binding site" evidence="17">
    <location>
        <position position="1304"/>
    </location>
    <ligand>
        <name>L-glutamate</name>
        <dbReference type="ChEBI" id="CHEBI:29985"/>
    </ligand>
</feature>
<dbReference type="FunFam" id="3.40.190.10:FF:000289">
    <property type="entry name" value="Ionotropic receptor 10a"/>
    <property type="match status" value="1"/>
</dbReference>
<dbReference type="GO" id="GO:1904315">
    <property type="term" value="F:transmitter-gated monoatomic ion channel activity involved in regulation of postsynaptic membrane potential"/>
    <property type="evidence" value="ECO:0000318"/>
    <property type="project" value="GO_Central"/>
</dbReference>
<feature type="binding site" evidence="17">
    <location>
        <position position="1057"/>
    </location>
    <ligand>
        <name>L-glutamate</name>
        <dbReference type="ChEBI" id="CHEBI:29985"/>
    </ligand>
</feature>
<sequence length="1496" mass="172206">MLIREPFRQNFYDAVRKKHVVLVVPNDIDALCAATILIHLFSCDEVSYSVVFIASWRCLEQTLQEHLRLEHNFVLINCGGSREASKLGELPTNSTIFIIDSRRPIDVDNVYHNEQIKVIAMGKEIDEELKIPAFESVYAEESEEEDEDLEDEDEYEESDENGGNRKRTRMENMERRVLKNAERKNWEQRRGNILWEYYENSWVSTASSVLMLNVAAELSRATAELVWITSIALSSQLTDGDISNNGYTHVCLEHMKPYLGKFAPRGQTRADDLLRIKFEKELPLALYHHWSLFQAMKVNPFFACETKNWNQKGEHEMKHLLAKIGLTLNECRQKFTAMTLERRKEVIGLLETAMDCKFASFFIHRGFTERISACDLGRALSTWLGSARLDCASSSSSRDPSPSSPSSLSHHIPSTLADRFRDCLDLLTSFFTSSTDMAMLHKMMTLSKSEMEGIWQHVSNAINQGEIIKFGRFHLFSTNKPRDFSLLSRPSLFAFSNFLASAYANERSSKVKGRDQRPLVVTFPSDEEGWLIVLGVMPLATLQEDNHLKSFMGRSFEQIAKMPRINMRREFFDPNILTYDAGDYYATESIIPHFNISHMFYKDLTSTYLILRAQPLETNTTADFLCDELTNASLIISIARDPNSINTIIELAALSRIPTIQVLFSPWKKEGYEVEENVTLPLDLPNYITLIHPSLVFQSSIIDIFPRMNIKGDMVILRDDIFNRGFNSWRYYINNIPGANVTYKNLALTPDKIRNQISVLLNSEPRRTIMFIATTENIQKWVYEATRYIEDGELQMFAFTKDITAFQCEDCSSVNMFWIRPYSTNKVQDIRDYNEFIFKNEINTELKYTIKPWEELDVSFYYDIMNITARYIKSVNATYGRNGYMAFNCLFETINSSLPIVPFLLDRKVNEYGSYIEQSPGLYYEDVPVRVYRIWRKIDLPEEKFSKMMANWTTSTGVMLYYDSMTEMPQDIKVYRIVTIVQPPFIDRLPDGTFVGYCIDMMTLIAAQLNISYTLFEVEDGSFGTIDENSNWNGLMGSLVSGSADIALAPLSVTSEREIDVDFTVPYYDLVGTVILMKKSDPPYSLFRFLDVLEWPVWVCIGGAYIFTSFLLWIFEKFSPYSYTNNKERYKDDIEKREFTLKECLWFCMTSLTPQGGGEAPKNISGRLVAATWWLFGFIIIASYTANLAAFLTVSRLEQSIKSLDDLSKQYKIEYAPTKGSASETYFRRMAEIEERFYQIWKEMSLNESMTPRDRARLAVWDYPVSDKYTNMWRYMQECGLPESIDDAIQRVLNSPDGFAYIGDATEIKYATITNCNLQQIGTEFSRKPFAMALHQGHPLKNNISNAILYLMNNRKLESLRDRWWNDNPNKVKCRASDDEGEGISIDNIGGVFIVIASGIILALIICIFEKYYYKRKALLISRRKKFTPASSPVDSSIEMDQVDSGPPSSSRISFPPSFSSINGNKTNVTKRRNSSVVEEGKRELEKKYDNPAFND</sequence>
<evidence type="ECO:0000313" key="23">
    <source>
        <dbReference type="Proteomes" id="UP000005239"/>
    </source>
</evidence>
<feature type="compositionally biased region" description="Low complexity" evidence="20">
    <location>
        <begin position="1445"/>
        <end position="1465"/>
    </location>
</feature>
<keyword evidence="16" id="KW-0131">Cell cycle</keyword>
<dbReference type="GO" id="GO:0045202">
    <property type="term" value="C:synapse"/>
    <property type="evidence" value="ECO:0007669"/>
    <property type="project" value="GOC"/>
</dbReference>
<dbReference type="GO" id="GO:0008066">
    <property type="term" value="F:glutamate receptor activity"/>
    <property type="evidence" value="ECO:0000318"/>
    <property type="project" value="GO_Central"/>
</dbReference>
<keyword evidence="10 21" id="KW-0472">Membrane</keyword>
<dbReference type="PRINTS" id="PR00177">
    <property type="entry name" value="NMDARECEPTOR"/>
</dbReference>
<reference evidence="22" key="2">
    <citation type="submission" date="2022-06" db="UniProtKB">
        <authorList>
            <consortium name="EnsemblMetazoa"/>
        </authorList>
    </citation>
    <scope>IDENTIFICATION</scope>
    <source>
        <strain evidence="22">PS312</strain>
    </source>
</reference>
<dbReference type="GO" id="GO:0005886">
    <property type="term" value="C:plasma membrane"/>
    <property type="evidence" value="ECO:0000318"/>
    <property type="project" value="GO_Central"/>
</dbReference>
<evidence type="ECO:0000256" key="4">
    <source>
        <dbReference type="ARBA" id="ARBA00010727"/>
    </source>
</evidence>
<dbReference type="InterPro" id="IPR001320">
    <property type="entry name" value="Iontro_rcpt_C"/>
</dbReference>
<accession>A0A8R1YB67</accession>
<name>A0A2A6CRV0_PRIPA</name>
<dbReference type="Proteomes" id="UP000005239">
    <property type="component" value="Unassembled WGS sequence"/>
</dbReference>
<keyword evidence="8 21" id="KW-1133">Transmembrane helix</keyword>
<protein>
    <submittedName>
        <fullName evidence="22">Uncharacterized protein</fullName>
    </submittedName>
</protein>
<feature type="transmembrane region" description="Helical" evidence="21">
    <location>
        <begin position="1392"/>
        <end position="1414"/>
    </location>
</feature>
<dbReference type="InterPro" id="IPR003874">
    <property type="entry name" value="CDC45"/>
</dbReference>
<evidence type="ECO:0000313" key="22">
    <source>
        <dbReference type="EnsemblMetazoa" id="PPA11844.1"/>
    </source>
</evidence>
<evidence type="ECO:0000256" key="19">
    <source>
        <dbReference type="PIRSR" id="PIRSR601508-3"/>
    </source>
</evidence>
<evidence type="ECO:0000256" key="5">
    <source>
        <dbReference type="ARBA" id="ARBA00022448"/>
    </source>
</evidence>
<dbReference type="GO" id="GO:0006270">
    <property type="term" value="P:DNA replication initiation"/>
    <property type="evidence" value="ECO:0007669"/>
    <property type="project" value="InterPro"/>
</dbReference>
<feature type="compositionally biased region" description="Acidic residues" evidence="20">
    <location>
        <begin position="138"/>
        <end position="160"/>
    </location>
</feature>
<dbReference type="EnsemblMetazoa" id="PPA11844.1">
    <property type="protein sequence ID" value="PPA11844.1"/>
    <property type="gene ID" value="WBGene00101398"/>
</dbReference>
<organism evidence="22 23">
    <name type="scientific">Pristionchus pacificus</name>
    <name type="common">Parasitic nematode worm</name>
    <dbReference type="NCBI Taxonomy" id="54126"/>
    <lineage>
        <taxon>Eukaryota</taxon>
        <taxon>Metazoa</taxon>
        <taxon>Ecdysozoa</taxon>
        <taxon>Nematoda</taxon>
        <taxon>Chromadorea</taxon>
        <taxon>Rhabditida</taxon>
        <taxon>Rhabditina</taxon>
        <taxon>Diplogasteromorpha</taxon>
        <taxon>Diplogasteroidea</taxon>
        <taxon>Neodiplogasteridae</taxon>
        <taxon>Pristionchus</taxon>
    </lineage>
</organism>
<keyword evidence="9" id="KW-0406">Ion transport</keyword>
<evidence type="ECO:0000256" key="11">
    <source>
        <dbReference type="ARBA" id="ARBA00023170"/>
    </source>
</evidence>
<dbReference type="GO" id="GO:0005634">
    <property type="term" value="C:nucleus"/>
    <property type="evidence" value="ECO:0007669"/>
    <property type="project" value="UniProtKB-SubCell"/>
</dbReference>
<evidence type="ECO:0000256" key="15">
    <source>
        <dbReference type="ARBA" id="ARBA00023303"/>
    </source>
</evidence>
<comment type="similarity">
    <text evidence="3">Belongs to the glutamate-gated ion channel (TC 1.A.10.1) family.</text>
</comment>
<evidence type="ECO:0000256" key="20">
    <source>
        <dbReference type="SAM" id="MobiDB-lite"/>
    </source>
</evidence>
<feature type="region of interest" description="Disordered" evidence="20">
    <location>
        <begin position="1429"/>
        <end position="1496"/>
    </location>
</feature>
<evidence type="ECO:0000256" key="9">
    <source>
        <dbReference type="ARBA" id="ARBA00023065"/>
    </source>
</evidence>
<keyword evidence="7" id="KW-0235">DNA replication</keyword>
<keyword evidence="12" id="KW-0325">Glycoprotein</keyword>
<evidence type="ECO:0000256" key="17">
    <source>
        <dbReference type="PIRSR" id="PIRSR601508-1"/>
    </source>
</evidence>
<dbReference type="SUPFAM" id="SSF81324">
    <property type="entry name" value="Voltage-gated potassium channels"/>
    <property type="match status" value="1"/>
</dbReference>
<keyword evidence="19" id="KW-1015">Disulfide bond</keyword>
<dbReference type="Gene3D" id="3.40.190.10">
    <property type="entry name" value="Periplasmic binding protein-like II"/>
    <property type="match status" value="3"/>
</dbReference>
<dbReference type="SMART" id="SM00918">
    <property type="entry name" value="Lig_chan-Glu_bd"/>
    <property type="match status" value="1"/>
</dbReference>
<gene>
    <name evidence="22" type="primary">WBGene00101398</name>
</gene>
<evidence type="ECO:0000256" key="1">
    <source>
        <dbReference type="ARBA" id="ARBA00004123"/>
    </source>
</evidence>
<dbReference type="Pfam" id="PF10613">
    <property type="entry name" value="Lig_chan-Glu_bd"/>
    <property type="match status" value="1"/>
</dbReference>
<feature type="region of interest" description="Disordered" evidence="20">
    <location>
        <begin position="136"/>
        <end position="169"/>
    </location>
</feature>
<dbReference type="SUPFAM" id="SSF53850">
    <property type="entry name" value="Periplasmic binding protein-like II"/>
    <property type="match status" value="1"/>
</dbReference>
<comment type="subcellular location">
    <subcellularLocation>
        <location evidence="2">Membrane</location>
        <topology evidence="2">Multi-pass membrane protein</topology>
    </subcellularLocation>
    <subcellularLocation>
        <location evidence="1">Nucleus</location>
    </subcellularLocation>
</comment>
<dbReference type="SMART" id="SM00079">
    <property type="entry name" value="PBPe"/>
    <property type="match status" value="1"/>
</dbReference>
<evidence type="ECO:0000256" key="8">
    <source>
        <dbReference type="ARBA" id="ARBA00022989"/>
    </source>
</evidence>
<comment type="similarity">
    <text evidence="4">Belongs to the CDC45 family.</text>
</comment>
<dbReference type="PANTHER" id="PTHR10507">
    <property type="entry name" value="CDC45-RELATED PROTEIN"/>
    <property type="match status" value="1"/>
</dbReference>
<feature type="binding site" evidence="17">
    <location>
        <position position="1052"/>
    </location>
    <ligand>
        <name>L-glutamate</name>
        <dbReference type="ChEBI" id="CHEBI:29985"/>
    </ligand>
</feature>
<evidence type="ECO:0000256" key="14">
    <source>
        <dbReference type="ARBA" id="ARBA00023286"/>
    </source>
</evidence>
<feature type="binding site" evidence="17">
    <location>
        <position position="1223"/>
    </location>
    <ligand>
        <name>L-glutamate</name>
        <dbReference type="ChEBI" id="CHEBI:29985"/>
    </ligand>
</feature>
<feature type="disulfide bond" evidence="19">
    <location>
        <begin position="1316"/>
        <end position="1374"/>
    </location>
</feature>
<proteinExistence type="inferred from homology"/>
<keyword evidence="6 21" id="KW-0812">Transmembrane</keyword>
<dbReference type="GO" id="GO:0050804">
    <property type="term" value="P:modulation of chemical synaptic transmission"/>
    <property type="evidence" value="ECO:0000318"/>
    <property type="project" value="GO_Central"/>
</dbReference>
<evidence type="ECO:0000256" key="10">
    <source>
        <dbReference type="ARBA" id="ARBA00023136"/>
    </source>
</evidence>
<reference evidence="23" key="1">
    <citation type="journal article" date="2008" name="Nat. Genet.">
        <title>The Pristionchus pacificus genome provides a unique perspective on nematode lifestyle and parasitism.</title>
        <authorList>
            <person name="Dieterich C."/>
            <person name="Clifton S.W."/>
            <person name="Schuster L.N."/>
            <person name="Chinwalla A."/>
            <person name="Delehaunty K."/>
            <person name="Dinkelacker I."/>
            <person name="Fulton L."/>
            <person name="Fulton R."/>
            <person name="Godfrey J."/>
            <person name="Minx P."/>
            <person name="Mitreva M."/>
            <person name="Roeseler W."/>
            <person name="Tian H."/>
            <person name="Witte H."/>
            <person name="Yang S.P."/>
            <person name="Wilson R.K."/>
            <person name="Sommer R.J."/>
        </authorList>
    </citation>
    <scope>NUCLEOTIDE SEQUENCE [LARGE SCALE GENOMIC DNA]</scope>
    <source>
        <strain evidence="23">PS312</strain>
    </source>
</reference>
<feature type="compositionally biased region" description="Basic and acidic residues" evidence="20">
    <location>
        <begin position="1479"/>
        <end position="1490"/>
    </location>
</feature>
<dbReference type="CDD" id="cd13717">
    <property type="entry name" value="PBP2_iGluR_putative"/>
    <property type="match status" value="1"/>
</dbReference>
<evidence type="ECO:0000256" key="12">
    <source>
        <dbReference type="ARBA" id="ARBA00023180"/>
    </source>
</evidence>
<keyword evidence="13" id="KW-0539">Nucleus</keyword>
<keyword evidence="15" id="KW-0407">Ion channel</keyword>
<keyword evidence="5" id="KW-0813">Transport</keyword>
<accession>A0A2A6CRV0</accession>
<feature type="site" description="Interaction with the cone snail toxin Con-ikot-ikot" evidence="18">
    <location>
        <position position="1228"/>
    </location>
</feature>
<feature type="transmembrane region" description="Helical" evidence="21">
    <location>
        <begin position="1095"/>
        <end position="1115"/>
    </location>
</feature>
<dbReference type="Gene3D" id="1.10.287.70">
    <property type="match status" value="1"/>
</dbReference>
<dbReference type="Pfam" id="PF00060">
    <property type="entry name" value="Lig_chan"/>
    <property type="match status" value="1"/>
</dbReference>
<keyword evidence="11" id="KW-0675">Receptor</keyword>
<keyword evidence="23" id="KW-1185">Reference proteome</keyword>
<dbReference type="FunFam" id="1.10.287.70:FF:000080">
    <property type="entry name" value="Glutamate receptor ionotropic, kainate"/>
    <property type="match status" value="1"/>
</dbReference>
<keyword evidence="14" id="KW-1071">Ligand-gated ion channel</keyword>
<dbReference type="InterPro" id="IPR001508">
    <property type="entry name" value="Iono_Glu_rcpt_met"/>
</dbReference>
<evidence type="ECO:0000256" key="13">
    <source>
        <dbReference type="ARBA" id="ARBA00023242"/>
    </source>
</evidence>
<dbReference type="Pfam" id="PF02724">
    <property type="entry name" value="CDC45"/>
    <property type="match status" value="1"/>
</dbReference>
<evidence type="ECO:0000256" key="16">
    <source>
        <dbReference type="ARBA" id="ARBA00023306"/>
    </source>
</evidence>
<evidence type="ECO:0000256" key="18">
    <source>
        <dbReference type="PIRSR" id="PIRSR601508-2"/>
    </source>
</evidence>
<evidence type="ECO:0000256" key="3">
    <source>
        <dbReference type="ARBA" id="ARBA00008685"/>
    </source>
</evidence>
<dbReference type="GO" id="GO:0035249">
    <property type="term" value="P:synaptic transmission, glutamatergic"/>
    <property type="evidence" value="ECO:0000318"/>
    <property type="project" value="GO_Central"/>
</dbReference>
<evidence type="ECO:0000256" key="6">
    <source>
        <dbReference type="ARBA" id="ARBA00022692"/>
    </source>
</evidence>
<feature type="site" description="Crucial to convey clamshell closure to channel opening" evidence="18">
    <location>
        <position position="1201"/>
    </location>
</feature>
<evidence type="ECO:0000256" key="21">
    <source>
        <dbReference type="SAM" id="Phobius"/>
    </source>
</evidence>
<dbReference type="InterPro" id="IPR019594">
    <property type="entry name" value="Glu/Gly-bd"/>
</dbReference>
<dbReference type="PANTHER" id="PTHR10507:SF0">
    <property type="entry name" value="CELL DIVISION CONTROL PROTEIN 45 HOMOLOG"/>
    <property type="match status" value="1"/>
</dbReference>
<feature type="binding site" evidence="17">
    <location>
        <position position="1050"/>
    </location>
    <ligand>
        <name>L-glutamate</name>
        <dbReference type="ChEBI" id="CHEBI:29985"/>
    </ligand>
</feature>